<dbReference type="AlphaFoldDB" id="A0A918V3F7"/>
<dbReference type="GO" id="GO:0006355">
    <property type="term" value="P:regulation of DNA-templated transcription"/>
    <property type="evidence" value="ECO:0007669"/>
    <property type="project" value="TreeGrafter"/>
</dbReference>
<dbReference type="InterPro" id="IPR052158">
    <property type="entry name" value="INH-QAR"/>
</dbReference>
<sequence>MTSTAPAHRAREDTARRSGGAMQIAVLLYDRFTALDAVGPFDTLGRLPGARTVFVAERPGPVRNDSGQLSLVAEKGLGEVLRPDIVIVPGGPFPEAETENPAVLDWLRAVDATTAWTTSVCTGSLLLAAAGLLDGRRAAGHWLFLDRLPRYGAEPTGERVVFDGKYVTAAGVSAGIDMGLALLGRIAGDDVARTVQLMTEYDPQPPYDAGSPDKAPAELVARLRAVSPL</sequence>
<proteinExistence type="predicted"/>
<gene>
    <name evidence="2" type="ORF">GCM10010371_24130</name>
</gene>
<evidence type="ECO:0000313" key="3">
    <source>
        <dbReference type="Proteomes" id="UP000634660"/>
    </source>
</evidence>
<organism evidence="2 3">
    <name type="scientific">Streptomyces subrutilus</name>
    <dbReference type="NCBI Taxonomy" id="36818"/>
    <lineage>
        <taxon>Bacteria</taxon>
        <taxon>Bacillati</taxon>
        <taxon>Actinomycetota</taxon>
        <taxon>Actinomycetes</taxon>
        <taxon>Kitasatosporales</taxon>
        <taxon>Streptomycetaceae</taxon>
        <taxon>Streptomyces</taxon>
    </lineage>
</organism>
<dbReference type="Pfam" id="PF01965">
    <property type="entry name" value="DJ-1_PfpI"/>
    <property type="match status" value="1"/>
</dbReference>
<keyword evidence="2" id="KW-0315">Glutamine amidotransferase</keyword>
<evidence type="ECO:0000259" key="1">
    <source>
        <dbReference type="Pfam" id="PF01965"/>
    </source>
</evidence>
<dbReference type="InterPro" id="IPR002818">
    <property type="entry name" value="DJ-1/PfpI"/>
</dbReference>
<feature type="domain" description="DJ-1/PfpI" evidence="1">
    <location>
        <begin position="23"/>
        <end position="183"/>
    </location>
</feature>
<reference evidence="2" key="1">
    <citation type="journal article" date="2014" name="Int. J. Syst. Evol. Microbiol.">
        <title>Complete genome sequence of Corynebacterium casei LMG S-19264T (=DSM 44701T), isolated from a smear-ripened cheese.</title>
        <authorList>
            <consortium name="US DOE Joint Genome Institute (JGI-PGF)"/>
            <person name="Walter F."/>
            <person name="Albersmeier A."/>
            <person name="Kalinowski J."/>
            <person name="Ruckert C."/>
        </authorList>
    </citation>
    <scope>NUCLEOTIDE SEQUENCE</scope>
    <source>
        <strain evidence="2">JCM 4834</strain>
    </source>
</reference>
<accession>A0A918V3F7</accession>
<protein>
    <submittedName>
        <fullName evidence="2">Glutamine amidotransferase</fullName>
    </submittedName>
</protein>
<name>A0A918V3F7_9ACTN</name>
<dbReference type="EMBL" id="BMVX01000007">
    <property type="protein sequence ID" value="GGZ63644.1"/>
    <property type="molecule type" value="Genomic_DNA"/>
</dbReference>
<comment type="caution">
    <text evidence="2">The sequence shown here is derived from an EMBL/GenBank/DDBJ whole genome shotgun (WGS) entry which is preliminary data.</text>
</comment>
<dbReference type="PANTHER" id="PTHR43130">
    <property type="entry name" value="ARAC-FAMILY TRANSCRIPTIONAL REGULATOR"/>
    <property type="match status" value="1"/>
</dbReference>
<dbReference type="CDD" id="cd03139">
    <property type="entry name" value="GATase1_PfpI_2"/>
    <property type="match status" value="1"/>
</dbReference>
<dbReference type="PANTHER" id="PTHR43130:SF2">
    <property type="entry name" value="DJ-1_PFPI DOMAIN-CONTAINING PROTEIN"/>
    <property type="match status" value="1"/>
</dbReference>
<evidence type="ECO:0000313" key="2">
    <source>
        <dbReference type="EMBL" id="GGZ63644.1"/>
    </source>
</evidence>
<reference evidence="2" key="2">
    <citation type="submission" date="2020-09" db="EMBL/GenBank/DDBJ databases">
        <authorList>
            <person name="Sun Q."/>
            <person name="Ohkuma M."/>
        </authorList>
    </citation>
    <scope>NUCLEOTIDE SEQUENCE</scope>
    <source>
        <strain evidence="2">JCM 4834</strain>
    </source>
</reference>
<dbReference type="Gene3D" id="3.40.50.880">
    <property type="match status" value="1"/>
</dbReference>
<dbReference type="SUPFAM" id="SSF52317">
    <property type="entry name" value="Class I glutamine amidotransferase-like"/>
    <property type="match status" value="1"/>
</dbReference>
<dbReference type="InterPro" id="IPR029062">
    <property type="entry name" value="Class_I_gatase-like"/>
</dbReference>
<dbReference type="Proteomes" id="UP000634660">
    <property type="component" value="Unassembled WGS sequence"/>
</dbReference>